<dbReference type="InterPro" id="IPR052032">
    <property type="entry name" value="ATP-dep_AA_Ligase"/>
</dbReference>
<organism evidence="6 7">
    <name type="scientific">Brevibacillus laterosporus LMG 15441</name>
    <dbReference type="NCBI Taxonomy" id="1042163"/>
    <lineage>
        <taxon>Bacteria</taxon>
        <taxon>Bacillati</taxon>
        <taxon>Bacillota</taxon>
        <taxon>Bacilli</taxon>
        <taxon>Bacillales</taxon>
        <taxon>Paenibacillaceae</taxon>
        <taxon>Brevibacillus</taxon>
    </lineage>
</organism>
<evidence type="ECO:0000313" key="7">
    <source>
        <dbReference type="Proteomes" id="UP000005850"/>
    </source>
</evidence>
<evidence type="ECO:0000313" key="6">
    <source>
        <dbReference type="EMBL" id="AIG26805.1"/>
    </source>
</evidence>
<dbReference type="KEGG" id="blr:BRLA_c024850"/>
<reference evidence="6 7" key="1">
    <citation type="journal article" date="2011" name="J. Bacteriol.">
        <title>Genome sequence of Brevibacillus laterosporus LMG 15441, a pathogen of invertebrates.</title>
        <authorList>
            <person name="Djukic M."/>
            <person name="Poehlein A."/>
            <person name="Thurmer A."/>
            <person name="Daniel R."/>
        </authorList>
    </citation>
    <scope>NUCLEOTIDE SEQUENCE [LARGE SCALE GENOMIC DNA]</scope>
    <source>
        <strain evidence="6 7">LMG 15441</strain>
    </source>
</reference>
<dbReference type="Proteomes" id="UP000005850">
    <property type="component" value="Chromosome"/>
</dbReference>
<dbReference type="RefSeq" id="WP_003336406.1">
    <property type="nucleotide sequence ID" value="NZ_CP007806.1"/>
</dbReference>
<dbReference type="SUPFAM" id="SSF56059">
    <property type="entry name" value="Glutathione synthetase ATP-binding domain-like"/>
    <property type="match status" value="1"/>
</dbReference>
<evidence type="ECO:0000259" key="5">
    <source>
        <dbReference type="PROSITE" id="PS50975"/>
    </source>
</evidence>
<evidence type="ECO:0000256" key="2">
    <source>
        <dbReference type="ARBA" id="ARBA00022741"/>
    </source>
</evidence>
<dbReference type="Pfam" id="PF13535">
    <property type="entry name" value="ATP-grasp_4"/>
    <property type="match status" value="1"/>
</dbReference>
<dbReference type="PANTHER" id="PTHR43585">
    <property type="entry name" value="FUMIPYRROLE BIOSYNTHESIS PROTEIN C"/>
    <property type="match status" value="1"/>
</dbReference>
<evidence type="ECO:0000256" key="1">
    <source>
        <dbReference type="ARBA" id="ARBA00022598"/>
    </source>
</evidence>
<gene>
    <name evidence="6" type="primary">bacD_2</name>
    <name evidence="6" type="ORF">BRLA_c024850</name>
</gene>
<dbReference type="PROSITE" id="PS50975">
    <property type="entry name" value="ATP_GRASP"/>
    <property type="match status" value="1"/>
</dbReference>
<dbReference type="HOGENOM" id="CLU_029016_5_0_9"/>
<dbReference type="EC" id="6.3.2.28" evidence="6"/>
<keyword evidence="2 4" id="KW-0547">Nucleotide-binding</keyword>
<dbReference type="PANTHER" id="PTHR43585:SF2">
    <property type="entry name" value="ATP-GRASP ENZYME FSQD"/>
    <property type="match status" value="1"/>
</dbReference>
<sequence>MKKFMVIEPIPFFIKELISLKQQYNYQIYIVSKELTPSPSDDINYINLDIFIETDFQKLVDYILSMETRLDALFTACEKHVVVTEKLKKCTGYYDNQFDDLNVLRDKSLMKDKWIQEGLPTSNYLYLTSPDIEELQYPCIIKPKSSYGSTGVKLINNPQEMKEQYLKIKMWEKASNHEQTLRGTIIEEYFNGDEFCVDTFWYKGEPVASFVMGKYGTNPPFFHDALYYIPPHINKDLNDKLIDIANKSVHTIGMRNGATHVEIKHNNGNFSLIEAAFRPSGHTTNYSLFKKQFNVDIFHLYLSILLGEENYISNYKKLLQQKNQKLTFYYDVGYENYGRVKGIQGLEKINSLKNISGVDILQITKENEYIGPKTFNSGNKLCLLIGYYDDLDQLLHYVDTNFGLNLKVDK</sequence>
<dbReference type="EMBL" id="CP007806">
    <property type="protein sequence ID" value="AIG26805.1"/>
    <property type="molecule type" value="Genomic_DNA"/>
</dbReference>
<protein>
    <submittedName>
        <fullName evidence="6">Alanine-anticapsin ligase BacD</fullName>
        <ecNumber evidence="6">6.3.2.28</ecNumber>
    </submittedName>
</protein>
<dbReference type="eggNOG" id="COG0027">
    <property type="taxonomic scope" value="Bacteria"/>
</dbReference>
<keyword evidence="1 6" id="KW-0436">Ligase</keyword>
<dbReference type="GO" id="GO:0005524">
    <property type="term" value="F:ATP binding"/>
    <property type="evidence" value="ECO:0007669"/>
    <property type="project" value="UniProtKB-UniRule"/>
</dbReference>
<feature type="domain" description="ATP-grasp" evidence="5">
    <location>
        <begin position="111"/>
        <end position="306"/>
    </location>
</feature>
<keyword evidence="7" id="KW-1185">Reference proteome</keyword>
<dbReference type="GO" id="GO:0046872">
    <property type="term" value="F:metal ion binding"/>
    <property type="evidence" value="ECO:0007669"/>
    <property type="project" value="InterPro"/>
</dbReference>
<dbReference type="GO" id="GO:0016874">
    <property type="term" value="F:ligase activity"/>
    <property type="evidence" value="ECO:0007669"/>
    <property type="project" value="UniProtKB-KW"/>
</dbReference>
<proteinExistence type="predicted"/>
<evidence type="ECO:0000256" key="4">
    <source>
        <dbReference type="PROSITE-ProRule" id="PRU00409"/>
    </source>
</evidence>
<dbReference type="STRING" id="1042163.BRLA_c024850"/>
<name>A0A075RBC8_BRELA</name>
<dbReference type="InterPro" id="IPR011761">
    <property type="entry name" value="ATP-grasp"/>
</dbReference>
<accession>A0A075RBC8</accession>
<dbReference type="AlphaFoldDB" id="A0A075RBC8"/>
<evidence type="ECO:0000256" key="3">
    <source>
        <dbReference type="ARBA" id="ARBA00022840"/>
    </source>
</evidence>
<keyword evidence="3 4" id="KW-0067">ATP-binding</keyword>
<dbReference type="Gene3D" id="3.30.470.20">
    <property type="entry name" value="ATP-grasp fold, B domain"/>
    <property type="match status" value="1"/>
</dbReference>